<dbReference type="OrthoDB" id="2417322at2759"/>
<dbReference type="Proteomes" id="UP001152795">
    <property type="component" value="Unassembled WGS sequence"/>
</dbReference>
<evidence type="ECO:0000313" key="2">
    <source>
        <dbReference type="EMBL" id="CAB4024464.1"/>
    </source>
</evidence>
<name>A0A6S7J3A1_PARCT</name>
<feature type="domain" description="DNA primase/nucleoside triphosphatase C-terminal" evidence="1">
    <location>
        <begin position="249"/>
        <end position="286"/>
    </location>
</feature>
<keyword evidence="3" id="KW-1185">Reference proteome</keyword>
<dbReference type="InterPro" id="IPR004968">
    <property type="entry name" value="DNA_primase/NTPase_C"/>
</dbReference>
<dbReference type="EMBL" id="CACRXK020013049">
    <property type="protein sequence ID" value="CAB4024464.1"/>
    <property type="molecule type" value="Genomic_DNA"/>
</dbReference>
<accession>A0A6S7J3A1</accession>
<evidence type="ECO:0000313" key="3">
    <source>
        <dbReference type="Proteomes" id="UP001152795"/>
    </source>
</evidence>
<protein>
    <recommendedName>
        <fullName evidence="1">DNA primase/nucleoside triphosphatase C-terminal domain-containing protein</fullName>
    </recommendedName>
</protein>
<gene>
    <name evidence="2" type="ORF">PACLA_8A066631</name>
</gene>
<dbReference type="Pfam" id="PF03288">
    <property type="entry name" value="Pox_D5"/>
    <property type="match status" value="1"/>
</dbReference>
<comment type="caution">
    <text evidence="2">The sequence shown here is derived from an EMBL/GenBank/DDBJ whole genome shotgun (WGS) entry which is preliminary data.</text>
</comment>
<sequence>MVLLKRKELANPNQETNRESIVVDGEKGETDKNLFENDVQSATHDGKDPSVTAATRTGRPKVSYNDASEATKRRMKVEAKTAVAELVHKCDKISKGCSEQLLSAVIEETPLKNIETKNNEAQKLDNMMNDLRKSYDKENQRSSNKIRLLSTIACHFTNKELKKAFPCLDHEITQARRHAKFIGPGVISKPTRITRYRIPVEDIAFVVDFLHHPDNVTRSSHRMASCEGKKSSWLSDLFEQKSQSVMWLRDTKNHLYAKYREDCEANGRRPISETKFRQGLNAGNFKEMVQMVGLCNICDEIGARNWECLDNIIDELKNEISNSLVDVSTLNEDMQEINVRG</sequence>
<organism evidence="2 3">
    <name type="scientific">Paramuricea clavata</name>
    <name type="common">Red gorgonian</name>
    <name type="synonym">Violescent sea-whip</name>
    <dbReference type="NCBI Taxonomy" id="317549"/>
    <lineage>
        <taxon>Eukaryota</taxon>
        <taxon>Metazoa</taxon>
        <taxon>Cnidaria</taxon>
        <taxon>Anthozoa</taxon>
        <taxon>Octocorallia</taxon>
        <taxon>Malacalcyonacea</taxon>
        <taxon>Plexauridae</taxon>
        <taxon>Paramuricea</taxon>
    </lineage>
</organism>
<dbReference type="AlphaFoldDB" id="A0A6S7J3A1"/>
<reference evidence="2" key="1">
    <citation type="submission" date="2020-04" db="EMBL/GenBank/DDBJ databases">
        <authorList>
            <person name="Alioto T."/>
            <person name="Alioto T."/>
            <person name="Gomez Garrido J."/>
        </authorList>
    </citation>
    <scope>NUCLEOTIDE SEQUENCE</scope>
    <source>
        <strain evidence="2">A484AB</strain>
    </source>
</reference>
<evidence type="ECO:0000259" key="1">
    <source>
        <dbReference type="Pfam" id="PF03288"/>
    </source>
</evidence>
<proteinExistence type="predicted"/>